<dbReference type="RefSeq" id="WP_041759701.1">
    <property type="nucleotide sequence ID" value="NZ_BAABKS010000074.1"/>
</dbReference>
<keyword evidence="3" id="KW-1185">Reference proteome</keyword>
<dbReference type="Pfam" id="PF13474">
    <property type="entry name" value="SnoaL_3"/>
    <property type="match status" value="1"/>
</dbReference>
<gene>
    <name evidence="2" type="ORF">ACFQ34_03275</name>
</gene>
<comment type="caution">
    <text evidence="2">The sequence shown here is derived from an EMBL/GenBank/DDBJ whole genome shotgun (WGS) entry which is preliminary data.</text>
</comment>
<feature type="domain" description="SnoaL-like" evidence="1">
    <location>
        <begin position="11"/>
        <end position="117"/>
    </location>
</feature>
<proteinExistence type="predicted"/>
<protein>
    <submittedName>
        <fullName evidence="2">YybH family protein</fullName>
    </submittedName>
</protein>
<accession>A0ABW3VAY7</accession>
<organism evidence="2 3">
    <name type="scientific">Pseudonocardia benzenivorans</name>
    <dbReference type="NCBI Taxonomy" id="228005"/>
    <lineage>
        <taxon>Bacteria</taxon>
        <taxon>Bacillati</taxon>
        <taxon>Actinomycetota</taxon>
        <taxon>Actinomycetes</taxon>
        <taxon>Pseudonocardiales</taxon>
        <taxon>Pseudonocardiaceae</taxon>
        <taxon>Pseudonocardia</taxon>
    </lineage>
</organism>
<dbReference type="SUPFAM" id="SSF54427">
    <property type="entry name" value="NTF2-like"/>
    <property type="match status" value="1"/>
</dbReference>
<sequence length="124" mass="13249">MDRAPAAALETARAWILAAQARDVDRVLAHAVDLGGVHTFASGPDTNLTLDELVAHLRAHPPVPMDAVEVEGRCRGDVAWVFGTAQVRLPEGPPLAMRISTVLVDEGGWKVVHLHLSEGVAHEV</sequence>
<dbReference type="Proteomes" id="UP001597182">
    <property type="component" value="Unassembled WGS sequence"/>
</dbReference>
<dbReference type="Gene3D" id="3.10.450.50">
    <property type="match status" value="1"/>
</dbReference>
<evidence type="ECO:0000313" key="3">
    <source>
        <dbReference type="Proteomes" id="UP001597182"/>
    </source>
</evidence>
<dbReference type="InterPro" id="IPR037401">
    <property type="entry name" value="SnoaL-like"/>
</dbReference>
<evidence type="ECO:0000313" key="2">
    <source>
        <dbReference type="EMBL" id="MFD1232297.1"/>
    </source>
</evidence>
<dbReference type="EMBL" id="JBHTMB010000021">
    <property type="protein sequence ID" value="MFD1232297.1"/>
    <property type="molecule type" value="Genomic_DNA"/>
</dbReference>
<name>A0ABW3VAY7_9PSEU</name>
<evidence type="ECO:0000259" key="1">
    <source>
        <dbReference type="Pfam" id="PF13474"/>
    </source>
</evidence>
<reference evidence="3" key="1">
    <citation type="journal article" date="2019" name="Int. J. Syst. Evol. Microbiol.">
        <title>The Global Catalogue of Microorganisms (GCM) 10K type strain sequencing project: providing services to taxonomists for standard genome sequencing and annotation.</title>
        <authorList>
            <consortium name="The Broad Institute Genomics Platform"/>
            <consortium name="The Broad Institute Genome Sequencing Center for Infectious Disease"/>
            <person name="Wu L."/>
            <person name="Ma J."/>
        </authorList>
    </citation>
    <scope>NUCLEOTIDE SEQUENCE [LARGE SCALE GENOMIC DNA]</scope>
    <source>
        <strain evidence="3">CCUG 49018</strain>
    </source>
</reference>
<dbReference type="InterPro" id="IPR032710">
    <property type="entry name" value="NTF2-like_dom_sf"/>
</dbReference>